<reference evidence="2 3" key="1">
    <citation type="submission" date="2020-08" db="EMBL/GenBank/DDBJ databases">
        <authorList>
            <person name="Koutsovoulos G."/>
            <person name="Danchin GJ E."/>
        </authorList>
    </citation>
    <scope>NUCLEOTIDE SEQUENCE [LARGE SCALE GENOMIC DNA]</scope>
</reference>
<keyword evidence="1" id="KW-0472">Membrane</keyword>
<gene>
    <name evidence="2" type="ORF">MENT_LOCUS53814</name>
</gene>
<dbReference type="Proteomes" id="UP000580250">
    <property type="component" value="Unassembled WGS sequence"/>
</dbReference>
<evidence type="ECO:0000313" key="2">
    <source>
        <dbReference type="EMBL" id="CAD2200352.1"/>
    </source>
</evidence>
<proteinExistence type="predicted"/>
<keyword evidence="1" id="KW-0812">Transmembrane</keyword>
<keyword evidence="1" id="KW-1133">Transmembrane helix</keyword>
<name>A0A6V7XM65_MELEN</name>
<protein>
    <submittedName>
        <fullName evidence="2">Uncharacterized protein</fullName>
    </submittedName>
</protein>
<evidence type="ECO:0000313" key="3">
    <source>
        <dbReference type="Proteomes" id="UP000580250"/>
    </source>
</evidence>
<dbReference type="EMBL" id="CAJEWN010001835">
    <property type="protein sequence ID" value="CAD2200352.1"/>
    <property type="molecule type" value="Genomic_DNA"/>
</dbReference>
<comment type="caution">
    <text evidence="2">The sequence shown here is derived from an EMBL/GenBank/DDBJ whole genome shotgun (WGS) entry which is preliminary data.</text>
</comment>
<organism evidence="2 3">
    <name type="scientific">Meloidogyne enterolobii</name>
    <name type="common">Root-knot nematode worm</name>
    <name type="synonym">Meloidogyne mayaguensis</name>
    <dbReference type="NCBI Taxonomy" id="390850"/>
    <lineage>
        <taxon>Eukaryota</taxon>
        <taxon>Metazoa</taxon>
        <taxon>Ecdysozoa</taxon>
        <taxon>Nematoda</taxon>
        <taxon>Chromadorea</taxon>
        <taxon>Rhabditida</taxon>
        <taxon>Tylenchina</taxon>
        <taxon>Tylenchomorpha</taxon>
        <taxon>Tylenchoidea</taxon>
        <taxon>Meloidogynidae</taxon>
        <taxon>Meloidogyninae</taxon>
        <taxon>Meloidogyne</taxon>
    </lineage>
</organism>
<evidence type="ECO:0000256" key="1">
    <source>
        <dbReference type="SAM" id="Phobius"/>
    </source>
</evidence>
<feature type="transmembrane region" description="Helical" evidence="1">
    <location>
        <begin position="12"/>
        <end position="33"/>
    </location>
</feature>
<dbReference type="AlphaFoldDB" id="A0A6V7XM65"/>
<accession>A0A6V7XM65</accession>
<sequence length="64" mass="7474">MALHLPFTSFFFPSSTALPFFCFLIVLKIFLVIQEIHAFLDDDMDRRTAVKVLRRRKIEVGLCV</sequence>